<keyword evidence="2" id="KW-1185">Reference proteome</keyword>
<accession>A0AAV7F584</accession>
<comment type="caution">
    <text evidence="1">The sequence shown here is derived from an EMBL/GenBank/DDBJ whole genome shotgun (WGS) entry which is preliminary data.</text>
</comment>
<dbReference type="EMBL" id="JAINDJ010000002">
    <property type="protein sequence ID" value="KAG9455869.1"/>
    <property type="molecule type" value="Genomic_DNA"/>
</dbReference>
<dbReference type="AlphaFoldDB" id="A0AAV7F584"/>
<organism evidence="1 2">
    <name type="scientific">Aristolochia fimbriata</name>
    <name type="common">White veined hardy Dutchman's pipe vine</name>
    <dbReference type="NCBI Taxonomy" id="158543"/>
    <lineage>
        <taxon>Eukaryota</taxon>
        <taxon>Viridiplantae</taxon>
        <taxon>Streptophyta</taxon>
        <taxon>Embryophyta</taxon>
        <taxon>Tracheophyta</taxon>
        <taxon>Spermatophyta</taxon>
        <taxon>Magnoliopsida</taxon>
        <taxon>Magnoliidae</taxon>
        <taxon>Piperales</taxon>
        <taxon>Aristolochiaceae</taxon>
        <taxon>Aristolochia</taxon>
    </lineage>
</organism>
<evidence type="ECO:0000313" key="2">
    <source>
        <dbReference type="Proteomes" id="UP000825729"/>
    </source>
</evidence>
<protein>
    <submittedName>
        <fullName evidence="1">Uncharacterized protein</fullName>
    </submittedName>
</protein>
<proteinExistence type="predicted"/>
<gene>
    <name evidence="1" type="ORF">H6P81_000377</name>
</gene>
<sequence>MQTAEESMAHLLRSPSDYHSLAYAPDEHTCWGTTVHCVVVSTTSGLVPKAFVRTMTPSTRCRAPRCHVYSSEHLIFLLRELYLYFVQEPKAPSLFPVGDILRREASELLQFHSFLKWDRGTRVY</sequence>
<evidence type="ECO:0000313" key="1">
    <source>
        <dbReference type="EMBL" id="KAG9455869.1"/>
    </source>
</evidence>
<name>A0AAV7F584_ARIFI</name>
<reference evidence="1 2" key="1">
    <citation type="submission" date="2021-07" db="EMBL/GenBank/DDBJ databases">
        <title>The Aristolochia fimbriata genome: insights into angiosperm evolution, floral development and chemical biosynthesis.</title>
        <authorList>
            <person name="Jiao Y."/>
        </authorList>
    </citation>
    <scope>NUCLEOTIDE SEQUENCE [LARGE SCALE GENOMIC DNA]</scope>
    <source>
        <strain evidence="1">IBCAS-2021</strain>
        <tissue evidence="1">Leaf</tissue>
    </source>
</reference>
<dbReference type="Proteomes" id="UP000825729">
    <property type="component" value="Unassembled WGS sequence"/>
</dbReference>